<dbReference type="Pfam" id="PF00480">
    <property type="entry name" value="ROK"/>
    <property type="match status" value="1"/>
</dbReference>
<reference evidence="3 4" key="1">
    <citation type="journal article" date="2015" name="Genome Biol. Evol.">
        <title>Characterization of Three Mycobacterium spp. with Potential Use in Bioremediation by Genome Sequencing and Comparative Genomics.</title>
        <authorList>
            <person name="Das S."/>
            <person name="Pettersson B.M."/>
            <person name="Behra P.R."/>
            <person name="Ramesh M."/>
            <person name="Dasgupta S."/>
            <person name="Bhattacharya A."/>
            <person name="Kirsebom L.A."/>
        </authorList>
    </citation>
    <scope>NUCLEOTIDE SEQUENCE [LARGE SCALE GENOMIC DNA]</scope>
    <source>
        <strain evidence="3 4">DSM 44075</strain>
    </source>
</reference>
<dbReference type="SUPFAM" id="SSF53067">
    <property type="entry name" value="Actin-like ATPase domain"/>
    <property type="match status" value="1"/>
</dbReference>
<dbReference type="InterPro" id="IPR036390">
    <property type="entry name" value="WH_DNA-bd_sf"/>
</dbReference>
<proteinExistence type="inferred from homology"/>
<accession>A0A0J6YUF6</accession>
<dbReference type="AlphaFoldDB" id="A0A0J6YUF6"/>
<dbReference type="InterPro" id="IPR000600">
    <property type="entry name" value="ROK"/>
</dbReference>
<dbReference type="EMBL" id="JYNU01000014">
    <property type="protein sequence ID" value="KMO76081.1"/>
    <property type="molecule type" value="Genomic_DNA"/>
</dbReference>
<comment type="caution">
    <text evidence="3">The sequence shown here is derived from an EMBL/GenBank/DDBJ whole genome shotgun (WGS) entry which is preliminary data.</text>
</comment>
<feature type="region of interest" description="Disordered" evidence="2">
    <location>
        <begin position="1"/>
        <end position="24"/>
    </location>
</feature>
<organism evidence="3 4">
    <name type="scientific">Mycolicibacterium obuense</name>
    <dbReference type="NCBI Taxonomy" id="1807"/>
    <lineage>
        <taxon>Bacteria</taxon>
        <taxon>Bacillati</taxon>
        <taxon>Actinomycetota</taxon>
        <taxon>Actinomycetes</taxon>
        <taxon>Mycobacteriales</taxon>
        <taxon>Mycobacteriaceae</taxon>
        <taxon>Mycolicibacterium</taxon>
    </lineage>
</organism>
<gene>
    <name evidence="3" type="primary">nagC</name>
    <name evidence="3" type="ORF">MOBUDSM44075_02611</name>
</gene>
<dbReference type="Gene3D" id="1.10.10.10">
    <property type="entry name" value="Winged helix-like DNA-binding domain superfamily/Winged helix DNA-binding domain"/>
    <property type="match status" value="1"/>
</dbReference>
<dbReference type="PATRIC" id="fig|1807.14.peg.2634"/>
<dbReference type="SUPFAM" id="SSF46785">
    <property type="entry name" value="Winged helix' DNA-binding domain"/>
    <property type="match status" value="1"/>
</dbReference>
<dbReference type="PANTHER" id="PTHR18964:SF149">
    <property type="entry name" value="BIFUNCTIONAL UDP-N-ACETYLGLUCOSAMINE 2-EPIMERASE_N-ACETYLMANNOSAMINE KINASE"/>
    <property type="match status" value="1"/>
</dbReference>
<evidence type="ECO:0000313" key="3">
    <source>
        <dbReference type="EMBL" id="KMO76081.1"/>
    </source>
</evidence>
<dbReference type="Gene3D" id="3.30.420.40">
    <property type="match status" value="2"/>
</dbReference>
<dbReference type="InterPro" id="IPR043129">
    <property type="entry name" value="ATPase_NBD"/>
</dbReference>
<comment type="similarity">
    <text evidence="1">Belongs to the ROK (NagC/XylR) family.</text>
</comment>
<dbReference type="Proteomes" id="UP000036313">
    <property type="component" value="Unassembled WGS sequence"/>
</dbReference>
<evidence type="ECO:0000313" key="4">
    <source>
        <dbReference type="Proteomes" id="UP000036313"/>
    </source>
</evidence>
<dbReference type="InterPro" id="IPR036388">
    <property type="entry name" value="WH-like_DNA-bd_sf"/>
</dbReference>
<dbReference type="RefSeq" id="WP_048423380.1">
    <property type="nucleotide sequence ID" value="NZ_JYNU01000014.1"/>
</dbReference>
<dbReference type="PANTHER" id="PTHR18964">
    <property type="entry name" value="ROK (REPRESSOR, ORF, KINASE) FAMILY"/>
    <property type="match status" value="1"/>
</dbReference>
<protein>
    <submittedName>
        <fullName evidence="3">N-acetylglucosamine repressor</fullName>
    </submittedName>
</protein>
<name>A0A0J6YUF6_9MYCO</name>
<sequence length="434" mass="45164">MTSSIPARSHRTQATKSTRPTRIGDAARYPQALVHQIVPPALRVPEAAAALVFAAARHRGPIARDAIAGVTDLSIATVNRQVTALLEVGLLRERADLAVSGAIGRPRVPVEVNHEPFLALGVHIGARTTSIVATDLLGRTLDVVETPTPRGPQAPALTAIAGSAQRYLSRWHRRRPLWVGVAAGGVVDSTTGYLDHPRLGWSDAPVGPVLAEALGLPVSLAAHVDAMAGAELLLGQRRAPGRAATSLYVYARETVGYALVIGGQVHSPASGPGTIAALPAHSELLGGSGELESTVSDEAVLVAARKARIVPADGPGSTVTAVLRAARQGDEAAVALVTERARVLGEAVALLRDMLNPDDLVVGGQAFTEYADAMDVVEDAFARRSVLGHRDIRMTAFGNRVQEAGAGIVSLGGIFADPVGAMRRAQARRPEVSA</sequence>
<evidence type="ECO:0000256" key="2">
    <source>
        <dbReference type="SAM" id="MobiDB-lite"/>
    </source>
</evidence>
<evidence type="ECO:0000256" key="1">
    <source>
        <dbReference type="ARBA" id="ARBA00006479"/>
    </source>
</evidence>